<evidence type="ECO:0000259" key="1">
    <source>
        <dbReference type="Pfam" id="PF14355"/>
    </source>
</evidence>
<dbReference type="RefSeq" id="WP_206623184.1">
    <property type="nucleotide sequence ID" value="NZ_JAFKOQ010000044.1"/>
</dbReference>
<dbReference type="Pfam" id="PF14355">
    <property type="entry name" value="Abi_C"/>
    <property type="match status" value="1"/>
</dbReference>
<accession>A0AAW4HIF0</accession>
<protein>
    <submittedName>
        <fullName evidence="3">Abortive infection family protein</fullName>
    </submittedName>
</protein>
<evidence type="ECO:0000313" key="4">
    <source>
        <dbReference type="Proteomes" id="UP000664056"/>
    </source>
</evidence>
<gene>
    <name evidence="3" type="ORF">J0J18_22830</name>
</gene>
<name>A0AAW4HIF0_VIBVL</name>
<organism evidence="3 4">
    <name type="scientific">Vibrio vulnificus</name>
    <dbReference type="NCBI Taxonomy" id="672"/>
    <lineage>
        <taxon>Bacteria</taxon>
        <taxon>Pseudomonadati</taxon>
        <taxon>Pseudomonadota</taxon>
        <taxon>Gammaproteobacteria</taxon>
        <taxon>Vibrionales</taxon>
        <taxon>Vibrionaceae</taxon>
        <taxon>Vibrio</taxon>
    </lineage>
</organism>
<proteinExistence type="predicted"/>
<reference evidence="3" key="1">
    <citation type="submission" date="2021-03" db="EMBL/GenBank/DDBJ databases">
        <title>Study of the foodborne Vibrio vulnificus isolates from China.</title>
        <authorList>
            <person name="Zheng Z."/>
            <person name="Ye L."/>
        </authorList>
    </citation>
    <scope>NUCLEOTIDE SEQUENCE</scope>
    <source>
        <strain evidence="3">Vv1582</strain>
    </source>
</reference>
<evidence type="ECO:0000259" key="2">
    <source>
        <dbReference type="Pfam" id="PF18865"/>
    </source>
</evidence>
<dbReference type="InterPro" id="IPR040508">
    <property type="entry name" value="AbiJ_NTD5"/>
</dbReference>
<dbReference type="Pfam" id="PF18865">
    <property type="entry name" value="AbiJ_NTD5"/>
    <property type="match status" value="1"/>
</dbReference>
<feature type="domain" description="AbiJ N-terminal" evidence="2">
    <location>
        <begin position="10"/>
        <end position="81"/>
    </location>
</feature>
<sequence>MCGLNSRQRIKLSNVLMEIFNSGDWKELFALTDTEIFMQHHSRFIQDVNWGNETLKQGCIEAVKYILDSDEDNLKEIWEMSGVQAALRRKEGELYNAIEAFVDGIEVVASPSVSNANQTVFKALEDAEVLLTTQGASSAYDRAHTALHGFLKQVCDNKGISYSSGDAITALLPKVNAYIKQQPDVGRNDKVFTMLRSAGAMLDTINYLRNHHSLSHANQVLLTDADAQFAINLTRSIMSYIDELVG</sequence>
<feature type="domain" description="Abortive infection protein-like C-terminal" evidence="1">
    <location>
        <begin position="182"/>
        <end position="241"/>
    </location>
</feature>
<dbReference type="Proteomes" id="UP000664056">
    <property type="component" value="Unassembled WGS sequence"/>
</dbReference>
<dbReference type="AlphaFoldDB" id="A0AAW4HIF0"/>
<dbReference type="EMBL" id="JAFKOQ010000044">
    <property type="protein sequence ID" value="MBN8124551.1"/>
    <property type="molecule type" value="Genomic_DNA"/>
</dbReference>
<evidence type="ECO:0000313" key="3">
    <source>
        <dbReference type="EMBL" id="MBN8124551.1"/>
    </source>
</evidence>
<comment type="caution">
    <text evidence="3">The sequence shown here is derived from an EMBL/GenBank/DDBJ whole genome shotgun (WGS) entry which is preliminary data.</text>
</comment>
<dbReference type="InterPro" id="IPR026001">
    <property type="entry name" value="Abi-like_C"/>
</dbReference>